<dbReference type="InterPro" id="IPR031304">
    <property type="entry name" value="SLT_2"/>
</dbReference>
<proteinExistence type="predicted"/>
<name>A0A1Q9AF14_9HYPH</name>
<dbReference type="AlphaFoldDB" id="A0A1Q9AF14"/>
<dbReference type="Proteomes" id="UP000186143">
    <property type="component" value="Unassembled WGS sequence"/>
</dbReference>
<evidence type="ECO:0000313" key="6">
    <source>
        <dbReference type="Proteomes" id="UP000186143"/>
    </source>
</evidence>
<evidence type="ECO:0000259" key="2">
    <source>
        <dbReference type="Pfam" id="PF01471"/>
    </source>
</evidence>
<dbReference type="EMBL" id="MSPX01000008">
    <property type="protein sequence ID" value="OQP86368.1"/>
    <property type="molecule type" value="Genomic_DNA"/>
</dbReference>
<reference evidence="5 7" key="3">
    <citation type="journal article" date="2017" name="Antonie Van Leeuwenhoek">
        <title>Rhizobium rhizosphaerae sp. nov., a novel species isolated from rice rhizosphere.</title>
        <authorList>
            <person name="Zhao J.J."/>
            <person name="Zhang J."/>
            <person name="Zhang R.J."/>
            <person name="Zhang C.W."/>
            <person name="Yin H.Q."/>
            <person name="Zhang X.X."/>
        </authorList>
    </citation>
    <scope>NUCLEOTIDE SEQUENCE [LARGE SCALE GENOMIC DNA]</scope>
    <source>
        <strain evidence="5 7">RD15</strain>
    </source>
</reference>
<keyword evidence="7" id="KW-1185">Reference proteome</keyword>
<dbReference type="InterPro" id="IPR011970">
    <property type="entry name" value="MltB_2"/>
</dbReference>
<dbReference type="InterPro" id="IPR002477">
    <property type="entry name" value="Peptidoglycan-bd-like"/>
</dbReference>
<feature type="domain" description="Peptidoglycan binding-like" evidence="2">
    <location>
        <begin position="355"/>
        <end position="405"/>
    </location>
</feature>
<dbReference type="PANTHER" id="PTHR30163">
    <property type="entry name" value="MEMBRANE-BOUND LYTIC MUREIN TRANSGLYCOSYLASE B"/>
    <property type="match status" value="1"/>
</dbReference>
<dbReference type="Gene3D" id="1.10.101.10">
    <property type="entry name" value="PGBD-like superfamily/PGBD"/>
    <property type="match status" value="1"/>
</dbReference>
<evidence type="ECO:0000256" key="1">
    <source>
        <dbReference type="SAM" id="SignalP"/>
    </source>
</evidence>
<gene>
    <name evidence="4" type="ORF">BJF92_05205</name>
    <name evidence="5" type="ORF">BTR14_11355</name>
</gene>
<dbReference type="InterPro" id="IPR036365">
    <property type="entry name" value="PGBD-like_sf"/>
</dbReference>
<dbReference type="PROSITE" id="PS51318">
    <property type="entry name" value="TAT"/>
    <property type="match status" value="1"/>
</dbReference>
<comment type="caution">
    <text evidence="4">The sequence shown here is derived from an EMBL/GenBank/DDBJ whole genome shotgun (WGS) entry which is preliminary data.</text>
</comment>
<protein>
    <submittedName>
        <fullName evidence="4">Lytic transglycosylase</fullName>
    </submittedName>
</protein>
<dbReference type="GO" id="GO:0008933">
    <property type="term" value="F:peptidoglycan lytic transglycosylase activity"/>
    <property type="evidence" value="ECO:0007669"/>
    <property type="project" value="TreeGrafter"/>
</dbReference>
<dbReference type="InterPro" id="IPR023346">
    <property type="entry name" value="Lysozyme-like_dom_sf"/>
</dbReference>
<dbReference type="Gene3D" id="1.10.8.350">
    <property type="entry name" value="Bacterial muramidase"/>
    <property type="match status" value="1"/>
</dbReference>
<organism evidence="4 6">
    <name type="scientific">Xaviernesmea rhizosphaerae</name>
    <dbReference type="NCBI Taxonomy" id="1672749"/>
    <lineage>
        <taxon>Bacteria</taxon>
        <taxon>Pseudomonadati</taxon>
        <taxon>Pseudomonadota</taxon>
        <taxon>Alphaproteobacteria</taxon>
        <taxon>Hyphomicrobiales</taxon>
        <taxon>Rhizobiaceae</taxon>
        <taxon>Rhizobium/Agrobacterium group</taxon>
        <taxon>Xaviernesmea</taxon>
    </lineage>
</organism>
<dbReference type="Gene3D" id="1.10.530.10">
    <property type="match status" value="1"/>
</dbReference>
<dbReference type="STRING" id="1672749.BJF92_05205"/>
<keyword evidence="1" id="KW-0732">Signal</keyword>
<reference evidence="5" key="2">
    <citation type="submission" date="2016-12" db="EMBL/GenBank/DDBJ databases">
        <authorList>
            <person name="Zhang X."/>
            <person name="Zhao J."/>
        </authorList>
    </citation>
    <scope>NUCLEOTIDE SEQUENCE</scope>
    <source>
        <strain evidence="5">RD15</strain>
    </source>
</reference>
<dbReference type="FunFam" id="1.10.8.350:FF:000001">
    <property type="entry name" value="Lytic murein transglycosylase B"/>
    <property type="match status" value="1"/>
</dbReference>
<dbReference type="Pfam" id="PF01471">
    <property type="entry name" value="PG_binding_1"/>
    <property type="match status" value="1"/>
</dbReference>
<evidence type="ECO:0000313" key="7">
    <source>
        <dbReference type="Proteomes" id="UP000192652"/>
    </source>
</evidence>
<evidence type="ECO:0000313" key="4">
    <source>
        <dbReference type="EMBL" id="OLP53563.1"/>
    </source>
</evidence>
<reference evidence="4 6" key="1">
    <citation type="submission" date="2016-09" db="EMBL/GenBank/DDBJ databases">
        <title>Rhizobium sp. nov., a novel species isolated from the rice rhizosphere.</title>
        <authorList>
            <person name="Zhao J."/>
            <person name="Zhang X."/>
        </authorList>
    </citation>
    <scope>NUCLEOTIDE SEQUENCE [LARGE SCALE GENOMIC DNA]</scope>
    <source>
        <strain evidence="4 6">MH17</strain>
    </source>
</reference>
<feature type="chain" id="PRO_5013226172" evidence="1">
    <location>
        <begin position="32"/>
        <end position="407"/>
    </location>
</feature>
<accession>A0A1Q9AF14</accession>
<sequence>MPMTTRRALLGYSAAALVTASLPLAARPAFADAGFQSWINSFYPTAAKAGITQATYRQAFAGVRTPDPDVLRKATYQPEFTTKIWEYIDSRVNPFTQRTGQEMAAKHKRTLDALERHYGVDRTILLAIWSMESNYGAVLQKDERLHYVPRALATLAYADPKRAKYARTQLIAALKILQNGDVTPRELVGSWAGAMGHTQFIPTSYLLYAVDADGNGHRDIWSSVPDALATAANLLKSNGWQTGQTWGYEVVVPAAASRYSGQSKSLKQWADLGLRRPNGKSFRDGSQRAMLKLPGGAGGPGFLMTKNFFVLKRYNASDSYALGVGLLADEIAGFGGMQQPWNRPDGSLDVRQKMEIQTRLKELGYYNGEVDGNFGSGSKAAIQAFQSQAGLSPDGEPTQHVLRALRR</sequence>
<dbReference type="SUPFAM" id="SSF47090">
    <property type="entry name" value="PGBD-like"/>
    <property type="match status" value="1"/>
</dbReference>
<dbReference type="Pfam" id="PF13406">
    <property type="entry name" value="SLT_2"/>
    <property type="match status" value="1"/>
</dbReference>
<dbReference type="RefSeq" id="WP_075636215.1">
    <property type="nucleotide sequence ID" value="NZ_MKIO01000039.1"/>
</dbReference>
<dbReference type="InterPro" id="IPR043426">
    <property type="entry name" value="MltB-like"/>
</dbReference>
<dbReference type="PANTHER" id="PTHR30163:SF8">
    <property type="entry name" value="LYTIC MUREIN TRANSGLYCOSYLASE"/>
    <property type="match status" value="1"/>
</dbReference>
<evidence type="ECO:0000259" key="3">
    <source>
        <dbReference type="Pfam" id="PF13406"/>
    </source>
</evidence>
<dbReference type="GO" id="GO:0009253">
    <property type="term" value="P:peptidoglycan catabolic process"/>
    <property type="evidence" value="ECO:0007669"/>
    <property type="project" value="TreeGrafter"/>
</dbReference>
<feature type="domain" description="Transglycosylase SLT" evidence="3">
    <location>
        <begin position="35"/>
        <end position="329"/>
    </location>
</feature>
<dbReference type="CDD" id="cd13399">
    <property type="entry name" value="Slt35-like"/>
    <property type="match status" value="1"/>
</dbReference>
<dbReference type="InterPro" id="IPR036366">
    <property type="entry name" value="PGBDSf"/>
</dbReference>
<dbReference type="EMBL" id="MKIO01000039">
    <property type="protein sequence ID" value="OLP53563.1"/>
    <property type="molecule type" value="Genomic_DNA"/>
</dbReference>
<dbReference type="InterPro" id="IPR006311">
    <property type="entry name" value="TAT_signal"/>
</dbReference>
<feature type="signal peptide" evidence="1">
    <location>
        <begin position="1"/>
        <end position="31"/>
    </location>
</feature>
<evidence type="ECO:0000313" key="5">
    <source>
        <dbReference type="EMBL" id="OQP86368.1"/>
    </source>
</evidence>
<dbReference type="SUPFAM" id="SSF53955">
    <property type="entry name" value="Lysozyme-like"/>
    <property type="match status" value="1"/>
</dbReference>
<dbReference type="Proteomes" id="UP000192652">
    <property type="component" value="Unassembled WGS sequence"/>
</dbReference>
<dbReference type="NCBIfam" id="TIGR02283">
    <property type="entry name" value="MltB_2"/>
    <property type="match status" value="1"/>
</dbReference>